<name>A0A453PU51_AEGTS</name>
<dbReference type="SUPFAM" id="SSF56219">
    <property type="entry name" value="DNase I-like"/>
    <property type="match status" value="1"/>
</dbReference>
<reference evidence="2" key="4">
    <citation type="submission" date="2019-03" db="UniProtKB">
        <authorList>
            <consortium name="EnsemblPlants"/>
        </authorList>
    </citation>
    <scope>IDENTIFICATION</scope>
</reference>
<dbReference type="InterPro" id="IPR005135">
    <property type="entry name" value="Endo/exonuclease/phosphatase"/>
</dbReference>
<reference evidence="2" key="5">
    <citation type="journal article" date="2021" name="G3 (Bethesda)">
        <title>Aegilops tauschii genome assembly Aet v5.0 features greater sequence contiguity and improved annotation.</title>
        <authorList>
            <person name="Wang L."/>
            <person name="Zhu T."/>
            <person name="Rodriguez J.C."/>
            <person name="Deal K.R."/>
            <person name="Dubcovsky J."/>
            <person name="McGuire P.E."/>
            <person name="Lux T."/>
            <person name="Spannagl M."/>
            <person name="Mayer K.F.X."/>
            <person name="Baldrich P."/>
            <person name="Meyers B.C."/>
            <person name="Huo N."/>
            <person name="Gu Y.Q."/>
            <person name="Zhou H."/>
            <person name="Devos K.M."/>
            <person name="Bennetzen J.L."/>
            <person name="Unver T."/>
            <person name="Budak H."/>
            <person name="Gulick P.J."/>
            <person name="Galiba G."/>
            <person name="Kalapos B."/>
            <person name="Nelson D.R."/>
            <person name="Li P."/>
            <person name="You F.M."/>
            <person name="Luo M.C."/>
            <person name="Dvorak J."/>
        </authorList>
    </citation>
    <scope>NUCLEOTIDE SEQUENCE [LARGE SCALE GENOMIC DNA]</scope>
    <source>
        <strain evidence="2">cv. AL8/78</strain>
    </source>
</reference>
<dbReference type="Gramene" id="AET6Gv20861400.1">
    <property type="protein sequence ID" value="AET6Gv20861400.1"/>
    <property type="gene ID" value="AET6Gv20861400"/>
</dbReference>
<evidence type="ECO:0000259" key="1">
    <source>
        <dbReference type="Pfam" id="PF03372"/>
    </source>
</evidence>
<dbReference type="Gene3D" id="3.60.10.10">
    <property type="entry name" value="Endonuclease/exonuclease/phosphatase"/>
    <property type="match status" value="1"/>
</dbReference>
<dbReference type="Proteomes" id="UP000015105">
    <property type="component" value="Chromosome 6D"/>
</dbReference>
<sequence>MLAQPVNFLCWNVRGLNCPGRRATVHEMIVSTTCHIVCLQETKLDDVDQFGASSLGGHRLRNFAQRPALGTRGGILVLWDEATIGLSNVSISEFCLSADVQIQACGTTFKLTTVYGPTTSSRKDDFFAELLTHKPVAGVKWVVMGDFNQIYKARDKNKRNVNLSRINRFRAALNLCELREIHLQNRRFTWSNERQNPTLCKLDSIFCNDEWDIHFGTHILHALSSSLSDHCPLLLAEDSGPRRPRTFKFENFWASIPGFQDVVKEAWHHDSGHFEPCQNLFHKLKRTGACLSKWSRTLFSQAKIHFRAALMVILRLDVAQETRELSAGEIQLRARLKRRVIGLAVIERSRKKQCSRIRI</sequence>
<reference evidence="2" key="3">
    <citation type="journal article" date="2017" name="Nature">
        <title>Genome sequence of the progenitor of the wheat D genome Aegilops tauschii.</title>
        <authorList>
            <person name="Luo M.C."/>
            <person name="Gu Y.Q."/>
            <person name="Puiu D."/>
            <person name="Wang H."/>
            <person name="Twardziok S.O."/>
            <person name="Deal K.R."/>
            <person name="Huo N."/>
            <person name="Zhu T."/>
            <person name="Wang L."/>
            <person name="Wang Y."/>
            <person name="McGuire P.E."/>
            <person name="Liu S."/>
            <person name="Long H."/>
            <person name="Ramasamy R.K."/>
            <person name="Rodriguez J.C."/>
            <person name="Van S.L."/>
            <person name="Yuan L."/>
            <person name="Wang Z."/>
            <person name="Xia Z."/>
            <person name="Xiao L."/>
            <person name="Anderson O.D."/>
            <person name="Ouyang S."/>
            <person name="Liang Y."/>
            <person name="Zimin A.V."/>
            <person name="Pertea G."/>
            <person name="Qi P."/>
            <person name="Bennetzen J.L."/>
            <person name="Dai X."/>
            <person name="Dawson M.W."/>
            <person name="Muller H.G."/>
            <person name="Kugler K."/>
            <person name="Rivarola-Duarte L."/>
            <person name="Spannagl M."/>
            <person name="Mayer K.F.X."/>
            <person name="Lu F.H."/>
            <person name="Bevan M.W."/>
            <person name="Leroy P."/>
            <person name="Li P."/>
            <person name="You F.M."/>
            <person name="Sun Q."/>
            <person name="Liu Z."/>
            <person name="Lyons E."/>
            <person name="Wicker T."/>
            <person name="Salzberg S.L."/>
            <person name="Devos K.M."/>
            <person name="Dvorak J."/>
        </authorList>
    </citation>
    <scope>NUCLEOTIDE SEQUENCE [LARGE SCALE GENOMIC DNA]</scope>
    <source>
        <strain evidence="2">cv. AL8/78</strain>
    </source>
</reference>
<dbReference type="PANTHER" id="PTHR33710:SF48">
    <property type="entry name" value="OS02G0307075 PROTEIN"/>
    <property type="match status" value="1"/>
</dbReference>
<dbReference type="STRING" id="200361.A0A453PU51"/>
<protein>
    <recommendedName>
        <fullName evidence="1">Endonuclease/exonuclease/phosphatase domain-containing protein</fullName>
    </recommendedName>
</protein>
<accession>A0A453PU51</accession>
<dbReference type="InterPro" id="IPR036691">
    <property type="entry name" value="Endo/exonu/phosph_ase_sf"/>
</dbReference>
<dbReference type="EnsemblPlants" id="AET6Gv20861400.1">
    <property type="protein sequence ID" value="AET6Gv20861400.1"/>
    <property type="gene ID" value="AET6Gv20861400"/>
</dbReference>
<dbReference type="PANTHER" id="PTHR33710">
    <property type="entry name" value="BNAC02G09200D PROTEIN"/>
    <property type="match status" value="1"/>
</dbReference>
<dbReference type="AlphaFoldDB" id="A0A453PU51"/>
<evidence type="ECO:0000313" key="2">
    <source>
        <dbReference type="EnsemblPlants" id="AET6Gv20861400.1"/>
    </source>
</evidence>
<organism evidence="2 3">
    <name type="scientific">Aegilops tauschii subsp. strangulata</name>
    <name type="common">Goatgrass</name>
    <dbReference type="NCBI Taxonomy" id="200361"/>
    <lineage>
        <taxon>Eukaryota</taxon>
        <taxon>Viridiplantae</taxon>
        <taxon>Streptophyta</taxon>
        <taxon>Embryophyta</taxon>
        <taxon>Tracheophyta</taxon>
        <taxon>Spermatophyta</taxon>
        <taxon>Magnoliopsida</taxon>
        <taxon>Liliopsida</taxon>
        <taxon>Poales</taxon>
        <taxon>Poaceae</taxon>
        <taxon>BOP clade</taxon>
        <taxon>Pooideae</taxon>
        <taxon>Triticodae</taxon>
        <taxon>Triticeae</taxon>
        <taxon>Triticinae</taxon>
        <taxon>Aegilops</taxon>
    </lineage>
</organism>
<reference evidence="3" key="2">
    <citation type="journal article" date="2017" name="Nat. Plants">
        <title>The Aegilops tauschii genome reveals multiple impacts of transposons.</title>
        <authorList>
            <person name="Zhao G."/>
            <person name="Zou C."/>
            <person name="Li K."/>
            <person name="Wang K."/>
            <person name="Li T."/>
            <person name="Gao L."/>
            <person name="Zhang X."/>
            <person name="Wang H."/>
            <person name="Yang Z."/>
            <person name="Liu X."/>
            <person name="Jiang W."/>
            <person name="Mao L."/>
            <person name="Kong X."/>
            <person name="Jiao Y."/>
            <person name="Jia J."/>
        </authorList>
    </citation>
    <scope>NUCLEOTIDE SEQUENCE [LARGE SCALE GENOMIC DNA]</scope>
    <source>
        <strain evidence="3">cv. AL8/78</strain>
    </source>
</reference>
<reference evidence="3" key="1">
    <citation type="journal article" date="2014" name="Science">
        <title>Ancient hybridizations among the ancestral genomes of bread wheat.</title>
        <authorList>
            <consortium name="International Wheat Genome Sequencing Consortium,"/>
            <person name="Marcussen T."/>
            <person name="Sandve S.R."/>
            <person name="Heier L."/>
            <person name="Spannagl M."/>
            <person name="Pfeifer M."/>
            <person name="Jakobsen K.S."/>
            <person name="Wulff B.B."/>
            <person name="Steuernagel B."/>
            <person name="Mayer K.F."/>
            <person name="Olsen O.A."/>
        </authorList>
    </citation>
    <scope>NUCLEOTIDE SEQUENCE [LARGE SCALE GENOMIC DNA]</scope>
    <source>
        <strain evidence="3">cv. AL8/78</strain>
    </source>
</reference>
<proteinExistence type="predicted"/>
<keyword evidence="3" id="KW-1185">Reference proteome</keyword>
<dbReference type="Pfam" id="PF03372">
    <property type="entry name" value="Exo_endo_phos"/>
    <property type="match status" value="1"/>
</dbReference>
<feature type="domain" description="Endonuclease/exonuclease/phosphatase" evidence="1">
    <location>
        <begin position="10"/>
        <end position="230"/>
    </location>
</feature>
<dbReference type="GO" id="GO:0003824">
    <property type="term" value="F:catalytic activity"/>
    <property type="evidence" value="ECO:0007669"/>
    <property type="project" value="InterPro"/>
</dbReference>
<evidence type="ECO:0000313" key="3">
    <source>
        <dbReference type="Proteomes" id="UP000015105"/>
    </source>
</evidence>